<reference evidence="2 3" key="1">
    <citation type="submission" date="2020-02" db="EMBL/GenBank/DDBJ databases">
        <authorList>
            <person name="Gao J."/>
            <person name="Sun J."/>
        </authorList>
    </citation>
    <scope>NUCLEOTIDE SEQUENCE [LARGE SCALE GENOMIC DNA]</scope>
    <source>
        <strain evidence="2 3">7124</strain>
    </source>
</reference>
<dbReference type="Pfam" id="PF19307">
    <property type="entry name" value="SrpI-like"/>
    <property type="match status" value="1"/>
</dbReference>
<feature type="domain" description="Type 2A encapsulin shell protein SrpI-like" evidence="1">
    <location>
        <begin position="60"/>
        <end position="311"/>
    </location>
</feature>
<dbReference type="AlphaFoldDB" id="A0A6M1PPB2"/>
<protein>
    <recommendedName>
        <fullName evidence="1">Type 2A encapsulin shell protein SrpI-like domain-containing protein</fullName>
    </recommendedName>
</protein>
<comment type="caution">
    <text evidence="2">The sequence shown here is derived from an EMBL/GenBank/DDBJ whole genome shotgun (WGS) entry which is preliminary data.</text>
</comment>
<keyword evidence="3" id="KW-1185">Reference proteome</keyword>
<gene>
    <name evidence="2" type="ORF">G5B47_24220</name>
</gene>
<evidence type="ECO:0000313" key="3">
    <source>
        <dbReference type="Proteomes" id="UP000480151"/>
    </source>
</evidence>
<dbReference type="RefSeq" id="WP_165103936.1">
    <property type="nucleotide sequence ID" value="NZ_JAAKGU010000018.1"/>
</dbReference>
<accession>A0A6M1PPB2</accession>
<evidence type="ECO:0000313" key="2">
    <source>
        <dbReference type="EMBL" id="NGM85509.1"/>
    </source>
</evidence>
<dbReference type="InterPro" id="IPR049822">
    <property type="entry name" value="Encap_f2a"/>
</dbReference>
<name>A0A6M1PPB2_9BACL</name>
<evidence type="ECO:0000259" key="1">
    <source>
        <dbReference type="Pfam" id="PF19307"/>
    </source>
</evidence>
<sequence length="317" mass="34909">MSEQDNGNLAVPALGSSAAYQLANVTKSAPQFDSLTPRWITRLFEWKGLETGIYRLNKVQEGDTPLDVLCSTGDTSNITEGFVDYSTSPREYVLNSISTIINVNTCVSDIYSSPFNQIQEQLRLAIESIKERQESQLINSDDYGLLKNAAPSQRIQTRNGAPTPDDLDELISKVWKEPSYFLAHPRAIAAIGRECTRRGVPPQTVQIFGSHFLTWRGIPIIPTDKLFVDGHKNPKGKAGKTNILLVRTGENKQGVLGLYQTGLPGEQSRGLSVRFTGIDKQGIGSYLLSLYCSVAILADDAVGVLEDVDVGNYYDYE</sequence>
<dbReference type="Proteomes" id="UP000480151">
    <property type="component" value="Unassembled WGS sequence"/>
</dbReference>
<dbReference type="NCBIfam" id="NF041162">
    <property type="entry name" value="encap_f2a"/>
    <property type="match status" value="1"/>
</dbReference>
<proteinExistence type="predicted"/>
<dbReference type="InterPro" id="IPR045641">
    <property type="entry name" value="SrpI-like"/>
</dbReference>
<organism evidence="2 3">
    <name type="scientific">Paenibacillus apii</name>
    <dbReference type="NCBI Taxonomy" id="1850370"/>
    <lineage>
        <taxon>Bacteria</taxon>
        <taxon>Bacillati</taxon>
        <taxon>Bacillota</taxon>
        <taxon>Bacilli</taxon>
        <taxon>Bacillales</taxon>
        <taxon>Paenibacillaceae</taxon>
        <taxon>Paenibacillus</taxon>
    </lineage>
</organism>
<dbReference type="EMBL" id="JAAKGU010000018">
    <property type="protein sequence ID" value="NGM85509.1"/>
    <property type="molecule type" value="Genomic_DNA"/>
</dbReference>